<evidence type="ECO:0007829" key="6">
    <source>
        <dbReference type="PDB" id="7QOJ"/>
    </source>
</evidence>
<feature type="domain" description="Right handed beta helix" evidence="3">
    <location>
        <begin position="424"/>
        <end position="578"/>
    </location>
</feature>
<keyword evidence="5" id="KW-1185">Reference proteome</keyword>
<dbReference type="EMDB" id="EMD-14092"/>
<organismHost>
    <name type="scientific">Bacteroides intestinalis</name>
    <dbReference type="NCBI Taxonomy" id="329854"/>
</organismHost>
<dbReference type="Gene3D" id="2.160.20.10">
    <property type="entry name" value="Single-stranded right-handed beta-helix, Pectin lyase-like"/>
    <property type="match status" value="1"/>
</dbReference>
<proteinExistence type="evidence at protein level"/>
<dbReference type="PDB" id="7QOJ">
    <property type="method" value="EM"/>
    <property type="resolution" value="3.21 A"/>
    <property type="chains" value="J/K/L=1-832"/>
</dbReference>
<evidence type="ECO:0007829" key="8">
    <source>
        <dbReference type="PDB" id="8CKB"/>
    </source>
</evidence>
<evidence type="ECO:0000313" key="4">
    <source>
        <dbReference type="EMBL" id="AXQ62665.1"/>
    </source>
</evidence>
<dbReference type="SMR" id="A0A385DVT1"/>
<keyword evidence="6 7" id="KW-0002">3D-structure</keyword>
<evidence type="ECO:0000259" key="3">
    <source>
        <dbReference type="Pfam" id="PF13229"/>
    </source>
</evidence>
<sequence length="832" mass="92332">MFFTQEDYRKIEKWLLANSRKDTDFAGAATPLKGNETVVLVQNGKNVKASVKDVVEQLFLLGVSDFVNITDKYGESYISLSQAIELIPYRSRKIGQVVTFLDDTGKWAMFQFQGTRKNQWGTLSLWVDLIDLMTGLTITDSEDIVTETNSANQVALKFADKTYNEADYSGLGRVYLRKNIVNVEDPVTGNIVKMNYLTQSMISKENTIYIVQYSYNLNGQTITIPSGCVLKFEGGSISNGSIKGTDTNIIAPQIRIFNTILLSGTWKVRDIFDDWFDFNATTNFDNINNFYNISILQSDDLENNVILKGNYYSSLKDGIVLSLSSNTNLVLNGSISLLPNNLSSYSIIKGVDKENIKISGGGRLIGDLQNHLGDTGEWGFGISFTGCKTVSITNIDSSYMWGDGLYIGASDDTKEETLSQNIQVNNCKFEYNRRQGISITGAVDVFVNNCYFFNTGKINGTSPKAGLDIEPSGLYNSNVTISNCIADSNVSTGFLVYGDNRNIVIDNCASKNQLISITIAQRSATTDNDDVFIRHGNIGGSLQITRGNIRVEDCEVDSVYFTADTSGIGANVTISNSVIGAKRWEGSTYFNSVFLIDSNSQINNLYIFDSKIDYDPSILTQGLFNIGGNSIRDNILFENCDISQKNTVNSLNTKVGSYRNCRFYNMTRIYLANEPNKTVEFTDNYCAMTRESSSTNIFSFLNSSSTQDVILFVVRNNTFSTKGSINVGSIGLIDVTGVNLGNKMIFENNHFLTQYPLTQEQIIKALSNRITVDTNYNFTSRFPYRATLESLPAYNTFDAGALIYGDDNLLYFWNGTNLTNSEGTDARKVVIV</sequence>
<dbReference type="EMBL" id="MH675552">
    <property type="protein sequence ID" value="AXQ62665.1"/>
    <property type="molecule type" value="Genomic_DNA"/>
</dbReference>
<reference evidence="8" key="3">
    <citation type="journal article" date="2023" name="Nature">
        <title>Structural atlas of the most abundant human gut virus.</title>
        <authorList>
            <person name="Bayfield O.W."/>
            <person name="Shkoporov A.N."/>
            <person name="Yutin N."/>
            <person name="Khokhlova E.V."/>
            <person name="Smith J.L.R."/>
            <person name="Hawkins D.E.D.P."/>
            <person name="Koonin E.V."/>
            <person name="Hill C."/>
            <person name="Antson A.A."/>
        </authorList>
    </citation>
    <scope>STRUCTURE BY ELECTRON MICROSCOPY (4.39 ANGSTROMS)</scope>
</reference>
<gene>
    <name evidence="4" type="ORF">crAss001_22</name>
</gene>
<accession>A0A385DVT1</accession>
<reference evidence="6 7" key="2">
    <citation type="journal article" date="2023" name="Nature">
        <title>Structural atlas of a human gut crassvirus.</title>
        <authorList>
            <person name="Bayfield O.W."/>
            <person name="Shkoporov A.N."/>
            <person name="Yutin N."/>
            <person name="Khokhlova E.V."/>
            <person name="Smith J.L.R."/>
            <person name="Hawkins D.E.D.P."/>
            <person name="Koonin E.V."/>
            <person name="Hill C."/>
            <person name="Antson A.A."/>
        </authorList>
    </citation>
    <scope>STRUCTURE BY ELECTRON MICROSCOPY (3.21 ANGSTROMS)</scope>
</reference>
<dbReference type="InterPro" id="IPR012334">
    <property type="entry name" value="Pectin_lyas_fold"/>
</dbReference>
<dbReference type="GO" id="GO:0051701">
    <property type="term" value="P:biological process involved in interaction with host"/>
    <property type="evidence" value="ECO:0007669"/>
    <property type="project" value="UniProtKB-ARBA"/>
</dbReference>
<dbReference type="InterPro" id="IPR006626">
    <property type="entry name" value="PbH1"/>
</dbReference>
<dbReference type="InterPro" id="IPR011050">
    <property type="entry name" value="Pectin_lyase_fold/virulence"/>
</dbReference>
<dbReference type="SUPFAM" id="SSF51126">
    <property type="entry name" value="Pectin lyase-like"/>
    <property type="match status" value="1"/>
</dbReference>
<dbReference type="PDB" id="8CKB">
    <property type="method" value="EM"/>
    <property type="resolution" value="4.39 A"/>
    <property type="chains" value="O001/O002/O003/O004/O005/O006/O007/O008/O009/O010/O011/O012/O013/O014/O015/O016/O017/O018/O019/O020/O021/O022/O023/O024/O025/O026/O027/O028/O029/O030=1-832"/>
</dbReference>
<dbReference type="PDB" id="7QOL">
    <property type="method" value="EM"/>
    <property type="resolution" value="3.33 A"/>
    <property type="chains" value="J/K/L/b/c/d=1-832"/>
</dbReference>
<evidence type="ECO:0007829" key="7">
    <source>
        <dbReference type="PDB" id="7QOL"/>
    </source>
</evidence>
<dbReference type="SMART" id="SM00710">
    <property type="entry name" value="PbH1"/>
    <property type="match status" value="6"/>
</dbReference>
<dbReference type="GO" id="GO:0044423">
    <property type="term" value="C:virion component"/>
    <property type="evidence" value="ECO:0007669"/>
    <property type="project" value="UniProtKB-KW"/>
</dbReference>
<dbReference type="GO" id="GO:0019058">
    <property type="term" value="P:viral life cycle"/>
    <property type="evidence" value="ECO:0007669"/>
    <property type="project" value="UniProtKB-ARBA"/>
</dbReference>
<dbReference type="EMDB" id="EMD-14094"/>
<evidence type="ECO:0000256" key="1">
    <source>
        <dbReference type="ARBA" id="ARBA00004328"/>
    </source>
</evidence>
<evidence type="ECO:0000256" key="2">
    <source>
        <dbReference type="ARBA" id="ARBA00022844"/>
    </source>
</evidence>
<comment type="subcellular location">
    <subcellularLocation>
        <location evidence="1">Virion</location>
    </subcellularLocation>
</comment>
<dbReference type="Proteomes" id="UP000262320">
    <property type="component" value="Segment"/>
</dbReference>
<organism evidence="4 5">
    <name type="scientific">Bacteroides phage crAss001</name>
    <name type="common">Bacteroides phage PhiCrAss001</name>
    <dbReference type="NCBI Taxonomy" id="2301731"/>
    <lineage>
        <taxon>Viruses</taxon>
        <taxon>Duplodnaviria</taxon>
        <taxon>Heunggongvirae</taxon>
        <taxon>Uroviricota</taxon>
        <taxon>Caudoviricetes</taxon>
        <taxon>Crassvirales</taxon>
        <taxon>Steigviridae</taxon>
        <taxon>Asinivirinae</taxon>
        <taxon>Kehishuvirus</taxon>
        <taxon>Kehishuvirus primarius</taxon>
    </lineage>
</organism>
<name>A0A385DVT1_BPCA1</name>
<protein>
    <submittedName>
        <fullName evidence="4">Polygalacturonase/tailspike protein</fullName>
    </submittedName>
</protein>
<evidence type="ECO:0000313" key="5">
    <source>
        <dbReference type="Proteomes" id="UP000262320"/>
    </source>
</evidence>
<dbReference type="Pfam" id="PF13229">
    <property type="entry name" value="Beta_helix"/>
    <property type="match status" value="1"/>
</dbReference>
<reference evidence="4 5" key="1">
    <citation type="submission" date="2018-07" db="EMBL/GenBank/DDBJ databases">
        <title>PhiCrAss001, a member of the most abundant bacteriophage family in the human gut, infects Bacteroides.</title>
        <authorList>
            <person name="Shkoporov A.N."/>
            <person name="Khokhlova E.V."/>
            <person name="Fitzgerald C.B."/>
            <person name="Stockdale S.R."/>
            <person name="Draper L.A."/>
            <person name="Ross R.P."/>
            <person name="Hill C."/>
        </authorList>
    </citation>
    <scope>NUCLEOTIDE SEQUENCE [LARGE SCALE GENOMIC DNA]</scope>
    <source>
        <strain evidence="5">crAss001</strain>
    </source>
</reference>
<keyword evidence="2" id="KW-0946">Virion</keyword>
<dbReference type="InterPro" id="IPR039448">
    <property type="entry name" value="Beta_helix"/>
</dbReference>